<proteinExistence type="predicted"/>
<dbReference type="RefSeq" id="WP_155323920.1">
    <property type="nucleotide sequence ID" value="NZ_AP021876.1"/>
</dbReference>
<reference evidence="2 3" key="1">
    <citation type="submission" date="2019-11" db="EMBL/GenBank/DDBJ databases">
        <title>Comparative genomics of hydrocarbon-degrading Desulfosarcina strains.</title>
        <authorList>
            <person name="Watanabe M."/>
            <person name="Kojima H."/>
            <person name="Fukui M."/>
        </authorList>
    </citation>
    <scope>NUCLEOTIDE SEQUENCE [LARGE SCALE GENOMIC DNA]</scope>
    <source>
        <strain evidence="2 3">28bB2T</strain>
    </source>
</reference>
<gene>
    <name evidence="2" type="ORF">DSCO28_43580</name>
</gene>
<sequence>MKNSILLIIFLFLVVPSTSHGKWNDKQGNPVEDTEWMKYSGDFGAQLLLIGDEKEFFKCWETPSETVNLETVSEINRGEPLITPIIFSGCYVNKSGNCMVSAALKILRPDGSTYADMPQVEVWENKPPPPKGILEMGVGYLKVIIEPEDPDGTYTVQAKVKDNVKNSSFVLTRTFSVPSHKEAKPNKQPDEEAIKELSQWFTYYYKASHSAQHIENINKMFQSGFFNKPSAVAPLIMFLAEFFRQNENMISGWEKSLHEIPQDENFYLLHSLWQANTDNALTALNNWPDLKSEKIIEKIKERPPVDLKTIEINSPAILDMLWATFMASGNILYVERIISSLSLPTDSKENDKRISNLLIVGAAKWSLSSNAMQHGLVFKTCQKFTESKDPKIRKAISEILEKVEESKAQQTH</sequence>
<evidence type="ECO:0000313" key="2">
    <source>
        <dbReference type="EMBL" id="BBO83792.1"/>
    </source>
</evidence>
<feature type="chain" id="PRO_5024446293" evidence="1">
    <location>
        <begin position="22"/>
        <end position="412"/>
    </location>
</feature>
<dbReference type="EMBL" id="AP021876">
    <property type="protein sequence ID" value="BBO83792.1"/>
    <property type="molecule type" value="Genomic_DNA"/>
</dbReference>
<evidence type="ECO:0000313" key="3">
    <source>
        <dbReference type="Proteomes" id="UP000425960"/>
    </source>
</evidence>
<dbReference type="AlphaFoldDB" id="A0A5K7ZU95"/>
<evidence type="ECO:0000256" key="1">
    <source>
        <dbReference type="SAM" id="SignalP"/>
    </source>
</evidence>
<name>A0A5K7ZU95_9BACT</name>
<keyword evidence="1" id="KW-0732">Signal</keyword>
<protein>
    <submittedName>
        <fullName evidence="2">Uncharacterized protein</fullName>
    </submittedName>
</protein>
<organism evidence="2 3">
    <name type="scientific">Desulfosarcina ovata subsp. sediminis</name>
    <dbReference type="NCBI Taxonomy" id="885957"/>
    <lineage>
        <taxon>Bacteria</taxon>
        <taxon>Pseudomonadati</taxon>
        <taxon>Thermodesulfobacteriota</taxon>
        <taxon>Desulfobacteria</taxon>
        <taxon>Desulfobacterales</taxon>
        <taxon>Desulfosarcinaceae</taxon>
        <taxon>Desulfosarcina</taxon>
    </lineage>
</organism>
<feature type="signal peptide" evidence="1">
    <location>
        <begin position="1"/>
        <end position="21"/>
    </location>
</feature>
<accession>A0A5K7ZU95</accession>
<dbReference type="KEGG" id="dov:DSCO28_43580"/>
<dbReference type="Proteomes" id="UP000425960">
    <property type="component" value="Chromosome"/>
</dbReference>